<sequence length="358" mass="37351">MKTLITKFLALSGLAVALLSSCKKDELKVVATPVAGSTTLTLSTTTPALVKANLTTNALTLTGKAQDYGYKAAPTYTFELAVKGTNFAKPTVIDLGTGVFTKTFTVQELNNVLLGLGLKTNTVAQVEIRQKSALSATSGITYSNVGTITATPFALVSYIYVPGAYQGWNPASADSLESATGNGVYTGIINFTAGNLNFKVTPQKKWDVAYGSAGGDKISTSGGDIPAPKAGITQVTVDLNNNTITFGTPAFYFGVIGDATVGGWGTDTDMKYNYATGAWEVTTTLVASGKFKVRLNHDWGTSFGLPATPDGKTLTSANGGDIPVPSNGTYKITFTPTYTVEGQTTKVNATAAYTLVKQ</sequence>
<proteinExistence type="predicted"/>
<dbReference type="Proteomes" id="UP000622475">
    <property type="component" value="Unassembled WGS sequence"/>
</dbReference>
<reference evidence="4" key="1">
    <citation type="submission" date="2020-10" db="EMBL/GenBank/DDBJ databases">
        <title>Mucilaginibacter mali sp. nov., isolated from rhizosphere soil of apple orchard.</title>
        <authorList>
            <person name="Lee J.-S."/>
            <person name="Kim H.S."/>
            <person name="Kim J.-S."/>
        </authorList>
    </citation>
    <scope>NUCLEOTIDE SEQUENCE</scope>
    <source>
        <strain evidence="4">KCTC 22746</strain>
    </source>
</reference>
<keyword evidence="1" id="KW-0732">Signal</keyword>
<evidence type="ECO:0000259" key="2">
    <source>
        <dbReference type="Pfam" id="PF14292"/>
    </source>
</evidence>
<dbReference type="Pfam" id="PF22058">
    <property type="entry name" value="X25_BaPul_like"/>
    <property type="match status" value="1"/>
</dbReference>
<organism evidence="4 5">
    <name type="scientific">Mucilaginibacter myungsuensis</name>
    <dbReference type="NCBI Taxonomy" id="649104"/>
    <lineage>
        <taxon>Bacteria</taxon>
        <taxon>Pseudomonadati</taxon>
        <taxon>Bacteroidota</taxon>
        <taxon>Sphingobacteriia</taxon>
        <taxon>Sphingobacteriales</taxon>
        <taxon>Sphingobacteriaceae</taxon>
        <taxon>Mucilaginibacter</taxon>
    </lineage>
</organism>
<accession>A0A929L1W9</accession>
<evidence type="ECO:0000313" key="5">
    <source>
        <dbReference type="Proteomes" id="UP000622475"/>
    </source>
</evidence>
<evidence type="ECO:0000259" key="3">
    <source>
        <dbReference type="Pfam" id="PF22058"/>
    </source>
</evidence>
<comment type="caution">
    <text evidence="4">The sequence shown here is derived from an EMBL/GenBank/DDBJ whole genome shotgun (WGS) entry which is preliminary data.</text>
</comment>
<evidence type="ECO:0000256" key="1">
    <source>
        <dbReference type="SAM" id="SignalP"/>
    </source>
</evidence>
<gene>
    <name evidence="4" type="ORF">IRJ16_19635</name>
</gene>
<dbReference type="PROSITE" id="PS51257">
    <property type="entry name" value="PROKAR_LIPOPROTEIN"/>
    <property type="match status" value="1"/>
</dbReference>
<dbReference type="Gene3D" id="2.60.40.3620">
    <property type="match status" value="2"/>
</dbReference>
<feature type="domain" description="SusE outer membrane protein" evidence="2">
    <location>
        <begin position="29"/>
        <end position="129"/>
    </location>
</feature>
<dbReference type="Pfam" id="PF14292">
    <property type="entry name" value="SusE"/>
    <property type="match status" value="1"/>
</dbReference>
<evidence type="ECO:0000313" key="4">
    <source>
        <dbReference type="EMBL" id="MBE9664103.1"/>
    </source>
</evidence>
<keyword evidence="5" id="KW-1185">Reference proteome</keyword>
<protein>
    <submittedName>
        <fullName evidence="4">SusE domain-containing protein</fullName>
    </submittedName>
</protein>
<dbReference type="AlphaFoldDB" id="A0A929L1W9"/>
<dbReference type="EMBL" id="JADFFL010000009">
    <property type="protein sequence ID" value="MBE9664103.1"/>
    <property type="molecule type" value="Genomic_DNA"/>
</dbReference>
<name>A0A929L1W9_9SPHI</name>
<dbReference type="CDD" id="cd12956">
    <property type="entry name" value="CBM_SusE-F_like"/>
    <property type="match status" value="1"/>
</dbReference>
<dbReference type="InterPro" id="IPR054409">
    <property type="entry name" value="X25_BaPul-like"/>
</dbReference>
<feature type="signal peptide" evidence="1">
    <location>
        <begin position="1"/>
        <end position="17"/>
    </location>
</feature>
<dbReference type="RefSeq" id="WP_194113345.1">
    <property type="nucleotide sequence ID" value="NZ_JADFFL010000009.1"/>
</dbReference>
<dbReference type="CDD" id="cd12967">
    <property type="entry name" value="CBM_SusE-F_like_u1"/>
    <property type="match status" value="1"/>
</dbReference>
<dbReference type="InterPro" id="IPR025970">
    <property type="entry name" value="SusE"/>
</dbReference>
<feature type="chain" id="PRO_5037081119" evidence="1">
    <location>
        <begin position="18"/>
        <end position="358"/>
    </location>
</feature>
<feature type="domain" description="Amylopullulanase X25" evidence="3">
    <location>
        <begin position="163"/>
        <end position="216"/>
    </location>
</feature>